<name>A0A1G8LEX2_ANEMI</name>
<dbReference type="CDD" id="cd14845">
    <property type="entry name" value="L-Ala-D-Glu_peptidase_like"/>
    <property type="match status" value="1"/>
</dbReference>
<keyword evidence="1" id="KW-0732">Signal</keyword>
<dbReference type="InterPro" id="IPR009045">
    <property type="entry name" value="Zn_M74/Hedgehog-like"/>
</dbReference>
<feature type="chain" id="PRO_5039229255" evidence="1">
    <location>
        <begin position="25"/>
        <end position="232"/>
    </location>
</feature>
<feature type="signal peptide" evidence="1">
    <location>
        <begin position="1"/>
        <end position="24"/>
    </location>
</feature>
<dbReference type="Proteomes" id="UP000182836">
    <property type="component" value="Unassembled WGS sequence"/>
</dbReference>
<keyword evidence="3" id="KW-0121">Carboxypeptidase</keyword>
<dbReference type="GO" id="GO:0004180">
    <property type="term" value="F:carboxypeptidase activity"/>
    <property type="evidence" value="ECO:0007669"/>
    <property type="project" value="UniProtKB-KW"/>
</dbReference>
<sequence>MKHLRNGLILTCMLSTITGASTFAAPPMSTATTTKVEALPVSTSDAGYGSIPANIQQKITGISFTKKTPVKMSDLSYVRVRYIGFDNKAHTGELIVHKKLAKDVFEIFEELYQKRYPIEQVNLIDEYKGSDELSMKANNSSAFNTRAIAGKKTMSNHSYGIAVDINPLQNPHVVGSKVSPASAKAYANRKVARKGMIMKGDACYNAFKKRGWSWGGEWKSSKDYQHFEKKIK</sequence>
<evidence type="ECO:0000259" key="2">
    <source>
        <dbReference type="Pfam" id="PF13539"/>
    </source>
</evidence>
<protein>
    <submittedName>
        <fullName evidence="3">D-alanyl-D-alanine carboxypeptidase</fullName>
    </submittedName>
</protein>
<evidence type="ECO:0000313" key="4">
    <source>
        <dbReference type="Proteomes" id="UP000182836"/>
    </source>
</evidence>
<reference evidence="3 4" key="1">
    <citation type="submission" date="2016-10" db="EMBL/GenBank/DDBJ databases">
        <authorList>
            <person name="de Groot N.N."/>
        </authorList>
    </citation>
    <scope>NUCLEOTIDE SEQUENCE [LARGE SCALE GENOMIC DNA]</scope>
    <source>
        <strain evidence="3 4">DSM 2895</strain>
    </source>
</reference>
<evidence type="ECO:0000256" key="1">
    <source>
        <dbReference type="SAM" id="SignalP"/>
    </source>
</evidence>
<keyword evidence="3" id="KW-0378">Hydrolase</keyword>
<dbReference type="OrthoDB" id="9799970at2"/>
<feature type="domain" description="Peptidase M15C" evidence="2">
    <location>
        <begin position="150"/>
        <end position="229"/>
    </location>
</feature>
<dbReference type="AlphaFoldDB" id="A0A1G8LEX2"/>
<dbReference type="SUPFAM" id="SSF55166">
    <property type="entry name" value="Hedgehog/DD-peptidase"/>
    <property type="match status" value="1"/>
</dbReference>
<dbReference type="EMBL" id="FNED01000005">
    <property type="protein sequence ID" value="SDI54017.1"/>
    <property type="molecule type" value="Genomic_DNA"/>
</dbReference>
<dbReference type="InterPro" id="IPR039561">
    <property type="entry name" value="Peptidase_M15C"/>
</dbReference>
<gene>
    <name evidence="3" type="ORF">SAMN04487909_10540</name>
</gene>
<dbReference type="RefSeq" id="WP_052812386.1">
    <property type="nucleotide sequence ID" value="NZ_BJOA01000065.1"/>
</dbReference>
<organism evidence="3 4">
    <name type="scientific">Aneurinibacillus migulanus</name>
    <name type="common">Bacillus migulanus</name>
    <dbReference type="NCBI Taxonomy" id="47500"/>
    <lineage>
        <taxon>Bacteria</taxon>
        <taxon>Bacillati</taxon>
        <taxon>Bacillota</taxon>
        <taxon>Bacilli</taxon>
        <taxon>Bacillales</taxon>
        <taxon>Paenibacillaceae</taxon>
        <taxon>Aneurinibacillus group</taxon>
        <taxon>Aneurinibacillus</taxon>
    </lineage>
</organism>
<proteinExistence type="predicted"/>
<dbReference type="Pfam" id="PF13539">
    <property type="entry name" value="Peptidase_M15_4"/>
    <property type="match status" value="1"/>
</dbReference>
<evidence type="ECO:0000313" key="3">
    <source>
        <dbReference type="EMBL" id="SDI54017.1"/>
    </source>
</evidence>
<accession>A0A1G8LEX2</accession>
<dbReference type="GeneID" id="42303832"/>
<keyword evidence="3" id="KW-0645">Protease</keyword>
<dbReference type="Gene3D" id="3.30.1380.10">
    <property type="match status" value="1"/>
</dbReference>